<dbReference type="Proteomes" id="UP000179769">
    <property type="component" value="Unassembled WGS sequence"/>
</dbReference>
<dbReference type="Pfam" id="PF05402">
    <property type="entry name" value="PqqD"/>
    <property type="match status" value="1"/>
</dbReference>
<dbReference type="OrthoDB" id="5195143at2"/>
<comment type="caution">
    <text evidence="1">The sequence shown here is derived from an EMBL/GenBank/DDBJ whole genome shotgun (WGS) entry which is preliminary data.</text>
</comment>
<evidence type="ECO:0000313" key="1">
    <source>
        <dbReference type="EMBL" id="OHV28283.1"/>
    </source>
</evidence>
<gene>
    <name evidence="1" type="ORF">BBK14_03785</name>
</gene>
<accession>A0A1S1Q044</accession>
<reference evidence="2" key="1">
    <citation type="submission" date="2016-07" db="EMBL/GenBank/DDBJ databases">
        <title>Frankia sp. NRRL B-16219 Genome sequencing.</title>
        <authorList>
            <person name="Ghodhbane-Gtari F."/>
            <person name="Swanson E."/>
            <person name="Gueddou A."/>
            <person name="Louati M."/>
            <person name="Nouioui I."/>
            <person name="Hezbri K."/>
            <person name="Abebe-Akele F."/>
            <person name="Simpson S."/>
            <person name="Morris K."/>
            <person name="Thomas K."/>
            <person name="Gtari M."/>
            <person name="Tisa L.S."/>
        </authorList>
    </citation>
    <scope>NUCLEOTIDE SEQUENCE [LARGE SCALE GENOMIC DNA]</scope>
    <source>
        <strain evidence="2">NRRL B-16219</strain>
    </source>
</reference>
<dbReference type="InterPro" id="IPR041881">
    <property type="entry name" value="PqqD_sf"/>
</dbReference>
<proteinExistence type="predicted"/>
<dbReference type="EMBL" id="MAXA01000213">
    <property type="protein sequence ID" value="OHV28283.1"/>
    <property type="molecule type" value="Genomic_DNA"/>
</dbReference>
<dbReference type="InterPro" id="IPR008792">
    <property type="entry name" value="PQQD"/>
</dbReference>
<dbReference type="Gene3D" id="1.10.10.1150">
    <property type="entry name" value="Coenzyme PQQ synthesis protein D (PqqD)"/>
    <property type="match status" value="1"/>
</dbReference>
<sequence length="84" mass="8845">MSTQLRKHVIRTETEYGAVLLDERTGRYWTLNPTADLAVGVLAGGGTLAQAVSAVTAAFDVDAATARSDVERLVATLRSAGLAR</sequence>
<dbReference type="NCBIfam" id="NF033530">
    <property type="entry name" value="lasso_PqqD_Strm"/>
    <property type="match status" value="1"/>
</dbReference>
<dbReference type="AlphaFoldDB" id="A0A1S1Q044"/>
<evidence type="ECO:0000313" key="2">
    <source>
        <dbReference type="Proteomes" id="UP000179769"/>
    </source>
</evidence>
<evidence type="ECO:0008006" key="3">
    <source>
        <dbReference type="Google" id="ProtNLM"/>
    </source>
</evidence>
<dbReference type="RefSeq" id="WP_071063678.1">
    <property type="nucleotide sequence ID" value="NZ_JBFLUH010000086.1"/>
</dbReference>
<protein>
    <recommendedName>
        <fullName evidence="3">Lasso peptide biosynthesis PqqD family chaperone</fullName>
    </recommendedName>
</protein>
<name>A0A1S1Q044_9ACTN</name>
<organism evidence="1 2">
    <name type="scientific">Parafrankia soli</name>
    <dbReference type="NCBI Taxonomy" id="2599596"/>
    <lineage>
        <taxon>Bacteria</taxon>
        <taxon>Bacillati</taxon>
        <taxon>Actinomycetota</taxon>
        <taxon>Actinomycetes</taxon>
        <taxon>Frankiales</taxon>
        <taxon>Frankiaceae</taxon>
        <taxon>Parafrankia</taxon>
    </lineage>
</organism>
<keyword evidence="2" id="KW-1185">Reference proteome</keyword>